<comment type="caution">
    <text evidence="6">The sequence shown here is derived from an EMBL/GenBank/DDBJ whole genome shotgun (WGS) entry which is preliminary data.</text>
</comment>
<dbReference type="Gene3D" id="3.40.50.300">
    <property type="entry name" value="P-loop containing nucleotide triphosphate hydrolases"/>
    <property type="match status" value="1"/>
</dbReference>
<dbReference type="GO" id="GO:0016887">
    <property type="term" value="F:ATP hydrolysis activity"/>
    <property type="evidence" value="ECO:0007669"/>
    <property type="project" value="InterPro"/>
</dbReference>
<name>A0A938XU79_9FIRM</name>
<gene>
    <name evidence="6" type="ORF">JOC47_001249</name>
</gene>
<feature type="domain" description="ABC transporter" evidence="5">
    <location>
        <begin position="4"/>
        <end position="234"/>
    </location>
</feature>
<proteinExistence type="predicted"/>
<dbReference type="Pfam" id="PF08402">
    <property type="entry name" value="TOBE_2"/>
    <property type="match status" value="1"/>
</dbReference>
<dbReference type="SUPFAM" id="SSF52540">
    <property type="entry name" value="P-loop containing nucleoside triphosphate hydrolases"/>
    <property type="match status" value="1"/>
</dbReference>
<keyword evidence="3" id="KW-0067">ATP-binding</keyword>
<reference evidence="6" key="1">
    <citation type="submission" date="2021-01" db="EMBL/GenBank/DDBJ databases">
        <title>Genomic Encyclopedia of Type Strains, Phase IV (KMG-IV): sequencing the most valuable type-strain genomes for metagenomic binning, comparative biology and taxonomic classification.</title>
        <authorList>
            <person name="Goeker M."/>
        </authorList>
    </citation>
    <scope>NUCLEOTIDE SEQUENCE</scope>
    <source>
        <strain evidence="6">DSM 23230</strain>
    </source>
</reference>
<dbReference type="EC" id="7.6.2.9" evidence="4"/>
<evidence type="ECO:0000256" key="1">
    <source>
        <dbReference type="ARBA" id="ARBA00022448"/>
    </source>
</evidence>
<dbReference type="InterPro" id="IPR008995">
    <property type="entry name" value="Mo/tungstate-bd_C_term_dom"/>
</dbReference>
<dbReference type="PANTHER" id="PTHR42781:SF4">
    <property type="entry name" value="SPERMIDINE_PUTRESCINE IMPORT ATP-BINDING PROTEIN POTA"/>
    <property type="match status" value="1"/>
</dbReference>
<organism evidence="6 7">
    <name type="scientific">Halanaerobacter jeridensis</name>
    <dbReference type="NCBI Taxonomy" id="706427"/>
    <lineage>
        <taxon>Bacteria</taxon>
        <taxon>Bacillati</taxon>
        <taxon>Bacillota</taxon>
        <taxon>Clostridia</taxon>
        <taxon>Halanaerobiales</taxon>
        <taxon>Halobacteroidaceae</taxon>
        <taxon>Halanaerobacter</taxon>
    </lineage>
</organism>
<keyword evidence="2" id="KW-0547">Nucleotide-binding</keyword>
<evidence type="ECO:0000256" key="3">
    <source>
        <dbReference type="ARBA" id="ARBA00022840"/>
    </source>
</evidence>
<accession>A0A938XU79</accession>
<dbReference type="GO" id="GO:0005524">
    <property type="term" value="F:ATP binding"/>
    <property type="evidence" value="ECO:0007669"/>
    <property type="project" value="UniProtKB-KW"/>
</dbReference>
<dbReference type="SUPFAM" id="SSF50331">
    <property type="entry name" value="MOP-like"/>
    <property type="match status" value="1"/>
</dbReference>
<dbReference type="PROSITE" id="PS00211">
    <property type="entry name" value="ABC_TRANSPORTER_1"/>
    <property type="match status" value="1"/>
</dbReference>
<keyword evidence="1" id="KW-0813">Transport</keyword>
<evidence type="ECO:0000313" key="6">
    <source>
        <dbReference type="EMBL" id="MBM7556406.1"/>
    </source>
</evidence>
<dbReference type="GO" id="GO:0043190">
    <property type="term" value="C:ATP-binding cassette (ABC) transporter complex"/>
    <property type="evidence" value="ECO:0007669"/>
    <property type="project" value="InterPro"/>
</dbReference>
<dbReference type="InterPro" id="IPR017871">
    <property type="entry name" value="ABC_transporter-like_CS"/>
</dbReference>
<dbReference type="InterPro" id="IPR050093">
    <property type="entry name" value="ABC_SmlMolc_Importer"/>
</dbReference>
<evidence type="ECO:0000259" key="5">
    <source>
        <dbReference type="PROSITE" id="PS50893"/>
    </source>
</evidence>
<dbReference type="PANTHER" id="PTHR42781">
    <property type="entry name" value="SPERMIDINE/PUTRESCINE IMPORT ATP-BINDING PROTEIN POTA"/>
    <property type="match status" value="1"/>
</dbReference>
<dbReference type="Pfam" id="PF00005">
    <property type="entry name" value="ABC_tran"/>
    <property type="match status" value="1"/>
</dbReference>
<dbReference type="AlphaFoldDB" id="A0A938XU79"/>
<protein>
    <recommendedName>
        <fullName evidence="4">ABC-type quaternary amine transporter</fullName>
        <ecNumber evidence="4">7.6.2.9</ecNumber>
    </recommendedName>
</protein>
<dbReference type="FunFam" id="3.40.50.300:FF:000425">
    <property type="entry name" value="Probable ABC transporter, ATP-binding subunit"/>
    <property type="match status" value="1"/>
</dbReference>
<dbReference type="EMBL" id="JAFBDQ010000005">
    <property type="protein sequence ID" value="MBM7556406.1"/>
    <property type="molecule type" value="Genomic_DNA"/>
</dbReference>
<dbReference type="GO" id="GO:0015418">
    <property type="term" value="F:ABC-type quaternary ammonium compound transporting activity"/>
    <property type="evidence" value="ECO:0007669"/>
    <property type="project" value="UniProtKB-EC"/>
</dbReference>
<dbReference type="RefSeq" id="WP_204701184.1">
    <property type="nucleotide sequence ID" value="NZ_JAFBDQ010000005.1"/>
</dbReference>
<dbReference type="Gene3D" id="2.40.50.100">
    <property type="match status" value="1"/>
</dbReference>
<evidence type="ECO:0000256" key="4">
    <source>
        <dbReference type="ARBA" id="ARBA00066388"/>
    </source>
</evidence>
<dbReference type="InterPro" id="IPR003593">
    <property type="entry name" value="AAA+_ATPase"/>
</dbReference>
<dbReference type="PROSITE" id="PS50893">
    <property type="entry name" value="ABC_TRANSPORTER_2"/>
    <property type="match status" value="1"/>
</dbReference>
<keyword evidence="7" id="KW-1185">Reference proteome</keyword>
<evidence type="ECO:0000313" key="7">
    <source>
        <dbReference type="Proteomes" id="UP000774000"/>
    </source>
</evidence>
<sequence length="354" mass="39457">MVEIKLQDITKEFTGEEVIKDLDLTVEPGELVALLGPSGCGKTTTLNLIAGLLAPEAGDILFDGESVLDVATETRGAVLVFQDYLLFPHMNVADNIAFGLKMRGEGEESRKRKVHDLLDLVGLSGYEESYPHNLSGGQQQRVALARALAINPEVLLLDEPFSNLDANLRADMQKFIRNLHLEEEMTTIFVTHDRDEAMLIADRIAVMNDGIIEQYGTAEELYKHPQTDFVADFFGKANYLQGEIQNGEFSCAAGDLPVHEDLVAPGIKIEEGKELAVMIRPEFIEFASATEDDNCQVHLEGVICEKRFVGERIFYEILVNGQVLQVTVLPPSEFEIKEEVELVLDVNNLWYMEV</sequence>
<evidence type="ECO:0000256" key="2">
    <source>
        <dbReference type="ARBA" id="ARBA00022741"/>
    </source>
</evidence>
<dbReference type="InterPro" id="IPR013611">
    <property type="entry name" value="Transp-assoc_OB_typ2"/>
</dbReference>
<dbReference type="Proteomes" id="UP000774000">
    <property type="component" value="Unassembled WGS sequence"/>
</dbReference>
<dbReference type="InterPro" id="IPR003439">
    <property type="entry name" value="ABC_transporter-like_ATP-bd"/>
</dbReference>
<dbReference type="SMART" id="SM00382">
    <property type="entry name" value="AAA"/>
    <property type="match status" value="1"/>
</dbReference>
<dbReference type="InterPro" id="IPR027417">
    <property type="entry name" value="P-loop_NTPase"/>
</dbReference>